<reference evidence="2 3" key="1">
    <citation type="submission" date="2017-11" db="EMBL/GenBank/DDBJ databases">
        <title>De novo assembly and phasing of dikaryotic genomes from two isolates of Puccinia coronata f. sp. avenae, the causal agent of oat crown rust.</title>
        <authorList>
            <person name="Miller M.E."/>
            <person name="Zhang Y."/>
            <person name="Omidvar V."/>
            <person name="Sperschneider J."/>
            <person name="Schwessinger B."/>
            <person name="Raley C."/>
            <person name="Palmer J.M."/>
            <person name="Garnica D."/>
            <person name="Upadhyaya N."/>
            <person name="Rathjen J."/>
            <person name="Taylor J.M."/>
            <person name="Park R.F."/>
            <person name="Dodds P.N."/>
            <person name="Hirsch C.D."/>
            <person name="Kianian S.F."/>
            <person name="Figueroa M."/>
        </authorList>
    </citation>
    <scope>NUCLEOTIDE SEQUENCE [LARGE SCALE GENOMIC DNA]</scope>
    <source>
        <strain evidence="2">12NC29</strain>
    </source>
</reference>
<evidence type="ECO:0000313" key="2">
    <source>
        <dbReference type="EMBL" id="PLW04984.1"/>
    </source>
</evidence>
<organism evidence="2 3">
    <name type="scientific">Puccinia coronata f. sp. avenae</name>
    <dbReference type="NCBI Taxonomy" id="200324"/>
    <lineage>
        <taxon>Eukaryota</taxon>
        <taxon>Fungi</taxon>
        <taxon>Dikarya</taxon>
        <taxon>Basidiomycota</taxon>
        <taxon>Pucciniomycotina</taxon>
        <taxon>Pucciniomycetes</taxon>
        <taxon>Pucciniales</taxon>
        <taxon>Pucciniaceae</taxon>
        <taxon>Puccinia</taxon>
    </lineage>
</organism>
<feature type="compositionally biased region" description="Pro residues" evidence="1">
    <location>
        <begin position="111"/>
        <end position="123"/>
    </location>
</feature>
<evidence type="ECO:0000313" key="3">
    <source>
        <dbReference type="Proteomes" id="UP000235388"/>
    </source>
</evidence>
<accession>A0A2N5RVF9</accession>
<dbReference type="Proteomes" id="UP000235388">
    <property type="component" value="Unassembled WGS sequence"/>
</dbReference>
<keyword evidence="3" id="KW-1185">Reference proteome</keyword>
<comment type="caution">
    <text evidence="2">The sequence shown here is derived from an EMBL/GenBank/DDBJ whole genome shotgun (WGS) entry which is preliminary data.</text>
</comment>
<dbReference type="EMBL" id="PGCJ01001519">
    <property type="protein sequence ID" value="PLW04984.1"/>
    <property type="molecule type" value="Genomic_DNA"/>
</dbReference>
<dbReference type="STRING" id="200324.A0A2N5RVF9"/>
<feature type="non-terminal residue" evidence="2">
    <location>
        <position position="1"/>
    </location>
</feature>
<sequence>YTPTLSRLLSAAAAATASSSYAIYAMGARSRAHLMRTAPPCLIITLGLHLTQQKCLSLTPPKPSFVRAPCPCTTPTTQQSTREICMQAHRRRFGTVGSSNQRVPSSLPSTAAPPAPSSPPTSPLPSFAQSPADLPRESVAASPDAALAANSSRHASLRITQRLGLARRPREGSSFLQQNTCLRPQQLSRNSLLKQQKSPMTQDMIPTTWKALSTSRATYRRTWAMRFCWLWAGRQPDAMAQEECGRVRRAHALPFAPNDNDKEDKKQQDLIEERVVGPAFNSFRMHRFEGVHPPAPASRATSSTTTVDAANSTLIPVFLSAFAPLRRTRCSARLRELPVPPRKPPPLNTATIIVDKELVDENGGSANGSDAAEERSIDVDVPGESTSGRHYIASVQYDMAHWRCYIAGYPTDATLGRCCVEQGNSRLKIDWRCFWIDACNSSPAWVDATLALFDTTPVSLDKNPPSLDTELASIDTISTIVDATSVRGSDAISKLITLPRPSRPSPTICTTSANLNRLPQLFDNADELDDKAPKLMNFSNCGAPEIGLPEEGGNQITNSGGA</sequence>
<protein>
    <submittedName>
        <fullName evidence="2">Uncharacterized protein</fullName>
    </submittedName>
</protein>
<feature type="region of interest" description="Disordered" evidence="1">
    <location>
        <begin position="92"/>
        <end position="153"/>
    </location>
</feature>
<feature type="compositionally biased region" description="Low complexity" evidence="1">
    <location>
        <begin position="138"/>
        <end position="152"/>
    </location>
</feature>
<gene>
    <name evidence="2" type="ORF">PCANC_27644</name>
</gene>
<evidence type="ECO:0000256" key="1">
    <source>
        <dbReference type="SAM" id="MobiDB-lite"/>
    </source>
</evidence>
<name>A0A2N5RVF9_9BASI</name>
<dbReference type="AlphaFoldDB" id="A0A2N5RVF9"/>
<proteinExistence type="predicted"/>